<feature type="region of interest" description="Disordered" evidence="1">
    <location>
        <begin position="1"/>
        <end position="26"/>
    </location>
</feature>
<accession>A0A3S5A5Q9</accession>
<protein>
    <submittedName>
        <fullName evidence="2">Uncharacterized protein</fullName>
    </submittedName>
</protein>
<sequence length="98" mass="10435">MKAHNLARGAQNVATETRQNGRVGPCLQSSAPNRWNYSLSIPIQATFRLVGTVFGSMGASGLISNKLCPSAPSSPEASGNTECLYSTKLGWNRAIETH</sequence>
<keyword evidence="3" id="KW-1185">Reference proteome</keyword>
<gene>
    <name evidence="2" type="ORF">PXEA_LOCUS1182</name>
</gene>
<comment type="caution">
    <text evidence="2">The sequence shown here is derived from an EMBL/GenBank/DDBJ whole genome shotgun (WGS) entry which is preliminary data.</text>
</comment>
<organism evidence="2 3">
    <name type="scientific">Protopolystoma xenopodis</name>
    <dbReference type="NCBI Taxonomy" id="117903"/>
    <lineage>
        <taxon>Eukaryota</taxon>
        <taxon>Metazoa</taxon>
        <taxon>Spiralia</taxon>
        <taxon>Lophotrochozoa</taxon>
        <taxon>Platyhelminthes</taxon>
        <taxon>Monogenea</taxon>
        <taxon>Polyopisthocotylea</taxon>
        <taxon>Polystomatidea</taxon>
        <taxon>Polystomatidae</taxon>
        <taxon>Protopolystoma</taxon>
    </lineage>
</organism>
<evidence type="ECO:0000256" key="1">
    <source>
        <dbReference type="SAM" id="MobiDB-lite"/>
    </source>
</evidence>
<dbReference type="Proteomes" id="UP000784294">
    <property type="component" value="Unassembled WGS sequence"/>
</dbReference>
<evidence type="ECO:0000313" key="3">
    <source>
        <dbReference type="Proteomes" id="UP000784294"/>
    </source>
</evidence>
<dbReference type="EMBL" id="CAAALY010002378">
    <property type="protein sequence ID" value="VEL07742.1"/>
    <property type="molecule type" value="Genomic_DNA"/>
</dbReference>
<evidence type="ECO:0000313" key="2">
    <source>
        <dbReference type="EMBL" id="VEL07742.1"/>
    </source>
</evidence>
<name>A0A3S5A5Q9_9PLAT</name>
<reference evidence="2" key="1">
    <citation type="submission" date="2018-11" db="EMBL/GenBank/DDBJ databases">
        <authorList>
            <consortium name="Pathogen Informatics"/>
        </authorList>
    </citation>
    <scope>NUCLEOTIDE SEQUENCE</scope>
</reference>
<proteinExistence type="predicted"/>
<dbReference type="AlphaFoldDB" id="A0A3S5A5Q9"/>